<dbReference type="KEGG" id="tsin:OXH18_06985"/>
<sequence>MLSTHSETLQQKFLEQSYRQLSASRWWQCFLPNVVATGIVLGFLLLGLCQRLEASLYQCLLMQPSIVPANWLNVSMVVLLLGLGLGGGLARLRFRYRFGTWVALGWGWLGFSLGLGGLGHPLPIFTLALLFGVNAVTVASAEWMRTYLSLRRSEERYALAAHGSHEGVWDWNLQTNRIYFSQRWRQMLGDPIATDRKSDHWVGGGQIGLVDSPELWFTRVHPLDLIPLKAAIAAHLNHKTDYFEQEYRLLHYDGTYRWMLARGLAVCNRDGRPERLVGTQTDITQRKQTEEELWRSAFFDKLTDLPNRTGFTKQVQQALERTHHQLESFAVLWVDIDCFELINNSFGGNVGDQLLISVSQRLRATLPSTDVVARMGGDEFAILLDQTQTVDEAIRVAKQLQEVLSLPFQIGVQEIFITVSIGIAFSSNQYRNPEHILRDADTAMHRAKAFGRSRYQVFDQTMRTRMVVRLLLENDLRRVVSSEPCERCQELQLLYQPIVQLETGALAGFEALVRWQHPEKGLLSPKKFISVAEDTGLIIPMSGWILRSACLQMRQWQLLFPDQFPLTMSVNLSSQQFSMPNLPKYIEQILQETDLNPVHLKLEITESMLMENAASIVSVLRQIRALGIQLAIDDFGTGYSSLSYLARFPINTLKIDRSFIHNIDLNSDSREIVKTVHALAHNLGMDVTAEGVETIDQVQHLQTMNCEYGQGYFFSPPLHTEAVTQLLRQQSCNRSSI</sequence>
<dbReference type="SMART" id="SM00052">
    <property type="entry name" value="EAL"/>
    <property type="match status" value="1"/>
</dbReference>
<organism evidence="5 6">
    <name type="scientific">Thermocoleostomius sinensis A174</name>
    <dbReference type="NCBI Taxonomy" id="2016057"/>
    <lineage>
        <taxon>Bacteria</taxon>
        <taxon>Bacillati</taxon>
        <taxon>Cyanobacteriota</taxon>
        <taxon>Cyanophyceae</taxon>
        <taxon>Oculatellales</taxon>
        <taxon>Oculatellaceae</taxon>
        <taxon>Thermocoleostomius</taxon>
    </lineage>
</organism>
<dbReference type="InterPro" id="IPR000160">
    <property type="entry name" value="GGDEF_dom"/>
</dbReference>
<dbReference type="SUPFAM" id="SSF55073">
    <property type="entry name" value="Nucleotide cyclase"/>
    <property type="match status" value="1"/>
</dbReference>
<dbReference type="InterPro" id="IPR013655">
    <property type="entry name" value="PAS_fold_3"/>
</dbReference>
<keyword evidence="6" id="KW-1185">Reference proteome</keyword>
<dbReference type="NCBIfam" id="TIGR00229">
    <property type="entry name" value="sensory_box"/>
    <property type="match status" value="1"/>
</dbReference>
<evidence type="ECO:0000313" key="5">
    <source>
        <dbReference type="EMBL" id="WAL61723.1"/>
    </source>
</evidence>
<keyword evidence="1" id="KW-0812">Transmembrane</keyword>
<reference evidence="5" key="1">
    <citation type="submission" date="2022-12" db="EMBL/GenBank/DDBJ databases">
        <title>Polyphasic identification of a Novel Hot-Spring Cyanobacterium Ocullathermofonsia sinensis gen nov. sp. nov. and Genomic Insights on its Adaptations to the Thermal Habitat.</title>
        <authorList>
            <person name="Daroch M."/>
            <person name="Tang J."/>
            <person name="Jiang Y."/>
        </authorList>
    </citation>
    <scope>NUCLEOTIDE SEQUENCE</scope>
    <source>
        <strain evidence="5">PKUAC-SCTA174</strain>
    </source>
</reference>
<evidence type="ECO:0000259" key="4">
    <source>
        <dbReference type="PROSITE" id="PS50887"/>
    </source>
</evidence>
<dbReference type="SMART" id="SM00267">
    <property type="entry name" value="GGDEF"/>
    <property type="match status" value="1"/>
</dbReference>
<dbReference type="InterPro" id="IPR035919">
    <property type="entry name" value="EAL_sf"/>
</dbReference>
<dbReference type="SMART" id="SM00086">
    <property type="entry name" value="PAC"/>
    <property type="match status" value="1"/>
</dbReference>
<dbReference type="EMBL" id="CP113797">
    <property type="protein sequence ID" value="WAL61723.1"/>
    <property type="molecule type" value="Genomic_DNA"/>
</dbReference>
<dbReference type="PROSITE" id="PS50887">
    <property type="entry name" value="GGDEF"/>
    <property type="match status" value="1"/>
</dbReference>
<dbReference type="PROSITE" id="PS50113">
    <property type="entry name" value="PAC"/>
    <property type="match status" value="1"/>
</dbReference>
<dbReference type="CDD" id="cd01948">
    <property type="entry name" value="EAL"/>
    <property type="match status" value="1"/>
</dbReference>
<dbReference type="InterPro" id="IPR001610">
    <property type="entry name" value="PAC"/>
</dbReference>
<feature type="domain" description="EAL" evidence="3">
    <location>
        <begin position="469"/>
        <end position="731"/>
    </location>
</feature>
<proteinExistence type="predicted"/>
<dbReference type="Pfam" id="PF08447">
    <property type="entry name" value="PAS_3"/>
    <property type="match status" value="1"/>
</dbReference>
<dbReference type="InterPro" id="IPR000014">
    <property type="entry name" value="PAS"/>
</dbReference>
<dbReference type="Gene3D" id="3.30.70.270">
    <property type="match status" value="1"/>
</dbReference>
<evidence type="ECO:0000259" key="2">
    <source>
        <dbReference type="PROSITE" id="PS50113"/>
    </source>
</evidence>
<evidence type="ECO:0000313" key="6">
    <source>
        <dbReference type="Proteomes" id="UP001163152"/>
    </source>
</evidence>
<dbReference type="Proteomes" id="UP001163152">
    <property type="component" value="Chromosome"/>
</dbReference>
<dbReference type="Gene3D" id="3.30.450.20">
    <property type="entry name" value="PAS domain"/>
    <property type="match status" value="1"/>
</dbReference>
<dbReference type="CDD" id="cd01949">
    <property type="entry name" value="GGDEF"/>
    <property type="match status" value="1"/>
</dbReference>
<dbReference type="Pfam" id="PF00990">
    <property type="entry name" value="GGDEF"/>
    <property type="match status" value="1"/>
</dbReference>
<dbReference type="InterPro" id="IPR029787">
    <property type="entry name" value="Nucleotide_cyclase"/>
</dbReference>
<dbReference type="InterPro" id="IPR052155">
    <property type="entry name" value="Biofilm_reg_signaling"/>
</dbReference>
<dbReference type="PANTHER" id="PTHR44757:SF2">
    <property type="entry name" value="BIOFILM ARCHITECTURE MAINTENANCE PROTEIN MBAA"/>
    <property type="match status" value="1"/>
</dbReference>
<dbReference type="Gene3D" id="3.20.20.450">
    <property type="entry name" value="EAL domain"/>
    <property type="match status" value="1"/>
</dbReference>
<accession>A0A9E8ZEL2</accession>
<feature type="domain" description="GGDEF" evidence="4">
    <location>
        <begin position="327"/>
        <end position="460"/>
    </location>
</feature>
<protein>
    <submittedName>
        <fullName evidence="5">EAL domain-containing protein</fullName>
    </submittedName>
</protein>
<dbReference type="RefSeq" id="WP_268611759.1">
    <property type="nucleotide sequence ID" value="NZ_CP113797.1"/>
</dbReference>
<dbReference type="SUPFAM" id="SSF141868">
    <property type="entry name" value="EAL domain-like"/>
    <property type="match status" value="1"/>
</dbReference>
<dbReference type="InterPro" id="IPR035965">
    <property type="entry name" value="PAS-like_dom_sf"/>
</dbReference>
<feature type="transmembrane region" description="Helical" evidence="1">
    <location>
        <begin position="68"/>
        <end position="86"/>
    </location>
</feature>
<evidence type="ECO:0000256" key="1">
    <source>
        <dbReference type="SAM" id="Phobius"/>
    </source>
</evidence>
<evidence type="ECO:0000259" key="3">
    <source>
        <dbReference type="PROSITE" id="PS50883"/>
    </source>
</evidence>
<feature type="transmembrane region" description="Helical" evidence="1">
    <location>
        <begin position="98"/>
        <end position="118"/>
    </location>
</feature>
<feature type="transmembrane region" description="Helical" evidence="1">
    <location>
        <begin position="29"/>
        <end position="48"/>
    </location>
</feature>
<dbReference type="AlphaFoldDB" id="A0A9E8ZEL2"/>
<keyword evidence="1" id="KW-0472">Membrane</keyword>
<gene>
    <name evidence="5" type="ORF">OXH18_06985</name>
</gene>
<dbReference type="PANTHER" id="PTHR44757">
    <property type="entry name" value="DIGUANYLATE CYCLASE DGCP"/>
    <property type="match status" value="1"/>
</dbReference>
<dbReference type="NCBIfam" id="TIGR00254">
    <property type="entry name" value="GGDEF"/>
    <property type="match status" value="1"/>
</dbReference>
<feature type="domain" description="PAC" evidence="2">
    <location>
        <begin position="243"/>
        <end position="295"/>
    </location>
</feature>
<dbReference type="SUPFAM" id="SSF55785">
    <property type="entry name" value="PYP-like sensor domain (PAS domain)"/>
    <property type="match status" value="1"/>
</dbReference>
<name>A0A9E8ZEL2_9CYAN</name>
<dbReference type="CDD" id="cd00130">
    <property type="entry name" value="PAS"/>
    <property type="match status" value="1"/>
</dbReference>
<keyword evidence="1" id="KW-1133">Transmembrane helix</keyword>
<dbReference type="InterPro" id="IPR000700">
    <property type="entry name" value="PAS-assoc_C"/>
</dbReference>
<dbReference type="PROSITE" id="PS50883">
    <property type="entry name" value="EAL"/>
    <property type="match status" value="1"/>
</dbReference>
<dbReference type="InterPro" id="IPR043128">
    <property type="entry name" value="Rev_trsase/Diguanyl_cyclase"/>
</dbReference>
<dbReference type="InterPro" id="IPR001633">
    <property type="entry name" value="EAL_dom"/>
</dbReference>
<dbReference type="Pfam" id="PF00563">
    <property type="entry name" value="EAL"/>
    <property type="match status" value="1"/>
</dbReference>